<dbReference type="Pfam" id="PF00501">
    <property type="entry name" value="AMP-binding"/>
    <property type="match status" value="1"/>
</dbReference>
<evidence type="ECO:0000313" key="4">
    <source>
        <dbReference type="EMBL" id="KAJ9608803.1"/>
    </source>
</evidence>
<dbReference type="Gene3D" id="3.30.300.30">
    <property type="match status" value="1"/>
</dbReference>
<dbReference type="SUPFAM" id="SSF56801">
    <property type="entry name" value="Acetyl-CoA synthetase-like"/>
    <property type="match status" value="1"/>
</dbReference>
<reference evidence="4" key="1">
    <citation type="submission" date="2022-10" db="EMBL/GenBank/DDBJ databases">
        <title>Culturing micro-colonial fungi from biological soil crusts in the Mojave desert and describing Neophaeococcomyces mojavensis, and introducing the new genera and species Taxawa tesnikishii.</title>
        <authorList>
            <person name="Kurbessoian T."/>
            <person name="Stajich J.E."/>
        </authorList>
    </citation>
    <scope>NUCLEOTIDE SEQUENCE</scope>
    <source>
        <strain evidence="4">TK_41</strain>
    </source>
</reference>
<dbReference type="Pfam" id="PF13193">
    <property type="entry name" value="AMP-binding_C"/>
    <property type="match status" value="1"/>
</dbReference>
<sequence length="561" mass="62752">MKSRWNVAIPSISLPSLIFGNQDKSLPDTPAYIDAEQPDLLHLSFPEYALWSRRIAAGLIRRGLQPQDRVLVYSGNNILFPVVFMAVVMAGGIITTANPAYVARELAYQLRDSDAQFLLLAESSLSTALQAAKEIGYSHDKMFIFDDAPLLGQGMDVGTVRHWKYLIESPENGRAFRWEEGTSSEFVNRTVAILYSSGTTGIPKGVEITHYNLVANCCQLDYLYNLHPNFRSDEKNTRNQRLLSALPMYHGLGLLVYSTVTPYRRLPVYLMKRYNLSAFLNNIQRFRITELTLVPPMVVAMAKNPDVKAGKYDLSSVRRVHAGAAPLSRETCAEFESLFAKGQVNVKQGWGMTECPTTGLNWDEREESDTQAVGEPVPNCEVKLMNDDGTNEVATGERGELWVKAPQLMKGYWKKPEATRETLTPDGWLKTGDIAFQESNGKFSIVDRKKELIKVKGNQVAPAELEALLLEHPAVADAGVVGLKIHEDERPLAYIVRKMGSEVNAQDILRHMCERTAKIKWLCAVHFTKEIPKNPSGKILRRQLRDKAAAEFANAPLRASL</sequence>
<evidence type="ECO:0000313" key="5">
    <source>
        <dbReference type="Proteomes" id="UP001172673"/>
    </source>
</evidence>
<dbReference type="CDD" id="cd05911">
    <property type="entry name" value="Firefly_Luc_like"/>
    <property type="match status" value="1"/>
</dbReference>
<dbReference type="InterPro" id="IPR000873">
    <property type="entry name" value="AMP-dep_synth/lig_dom"/>
</dbReference>
<keyword evidence="1" id="KW-1133">Transmembrane helix</keyword>
<dbReference type="InterPro" id="IPR020845">
    <property type="entry name" value="AMP-binding_CS"/>
</dbReference>
<keyword evidence="5" id="KW-1185">Reference proteome</keyword>
<dbReference type="Gene3D" id="3.40.50.12780">
    <property type="entry name" value="N-terminal domain of ligase-like"/>
    <property type="match status" value="1"/>
</dbReference>
<keyword evidence="1" id="KW-0812">Transmembrane</keyword>
<dbReference type="Proteomes" id="UP001172673">
    <property type="component" value="Unassembled WGS sequence"/>
</dbReference>
<dbReference type="InterPro" id="IPR042099">
    <property type="entry name" value="ANL_N_sf"/>
</dbReference>
<evidence type="ECO:0000256" key="1">
    <source>
        <dbReference type="SAM" id="Phobius"/>
    </source>
</evidence>
<feature type="domain" description="AMP-binding enzyme C-terminal" evidence="3">
    <location>
        <begin position="464"/>
        <end position="538"/>
    </location>
</feature>
<organism evidence="4 5">
    <name type="scientific">Cladophialophora chaetospira</name>
    <dbReference type="NCBI Taxonomy" id="386627"/>
    <lineage>
        <taxon>Eukaryota</taxon>
        <taxon>Fungi</taxon>
        <taxon>Dikarya</taxon>
        <taxon>Ascomycota</taxon>
        <taxon>Pezizomycotina</taxon>
        <taxon>Eurotiomycetes</taxon>
        <taxon>Chaetothyriomycetidae</taxon>
        <taxon>Chaetothyriales</taxon>
        <taxon>Herpotrichiellaceae</taxon>
        <taxon>Cladophialophora</taxon>
    </lineage>
</organism>
<gene>
    <name evidence="4" type="ORF">H2200_006574</name>
</gene>
<dbReference type="AlphaFoldDB" id="A0AA39CHU9"/>
<dbReference type="PROSITE" id="PS00455">
    <property type="entry name" value="AMP_BINDING"/>
    <property type="match status" value="1"/>
</dbReference>
<dbReference type="InterPro" id="IPR025110">
    <property type="entry name" value="AMP-bd_C"/>
</dbReference>
<accession>A0AA39CHU9</accession>
<dbReference type="PANTHER" id="PTHR24096">
    <property type="entry name" value="LONG-CHAIN-FATTY-ACID--COA LIGASE"/>
    <property type="match status" value="1"/>
</dbReference>
<proteinExistence type="predicted"/>
<evidence type="ECO:0000259" key="3">
    <source>
        <dbReference type="Pfam" id="PF13193"/>
    </source>
</evidence>
<dbReference type="InterPro" id="IPR045851">
    <property type="entry name" value="AMP-bd_C_sf"/>
</dbReference>
<dbReference type="PANTHER" id="PTHR24096:SF424">
    <property type="entry name" value="ACETYL-COA SYNTHETASE-LIKE PROTEIN-RELATED"/>
    <property type="match status" value="1"/>
</dbReference>
<dbReference type="GO" id="GO:0016405">
    <property type="term" value="F:CoA-ligase activity"/>
    <property type="evidence" value="ECO:0007669"/>
    <property type="project" value="TreeGrafter"/>
</dbReference>
<dbReference type="EMBL" id="JAPDRK010000009">
    <property type="protein sequence ID" value="KAJ9608803.1"/>
    <property type="molecule type" value="Genomic_DNA"/>
</dbReference>
<protein>
    <submittedName>
        <fullName evidence="4">Uncharacterized protein</fullName>
    </submittedName>
</protein>
<comment type="caution">
    <text evidence="4">The sequence shown here is derived from an EMBL/GenBank/DDBJ whole genome shotgun (WGS) entry which is preliminary data.</text>
</comment>
<feature type="transmembrane region" description="Helical" evidence="1">
    <location>
        <begin position="70"/>
        <end position="94"/>
    </location>
</feature>
<feature type="domain" description="AMP-dependent synthetase/ligase" evidence="2">
    <location>
        <begin position="23"/>
        <end position="413"/>
    </location>
</feature>
<name>A0AA39CHU9_9EURO</name>
<evidence type="ECO:0000259" key="2">
    <source>
        <dbReference type="Pfam" id="PF00501"/>
    </source>
</evidence>
<keyword evidence="1" id="KW-0472">Membrane</keyword>